<dbReference type="EMBL" id="KV418692">
    <property type="protein sequence ID" value="KZP02325.1"/>
    <property type="molecule type" value="Genomic_DNA"/>
</dbReference>
<accession>A0A167SWT4</accession>
<name>A0A167SWT4_9AGAM</name>
<dbReference type="OrthoDB" id="3133596at2759"/>
<dbReference type="AlphaFoldDB" id="A0A167SWT4"/>
<evidence type="ECO:0000313" key="2">
    <source>
        <dbReference type="Proteomes" id="UP000076532"/>
    </source>
</evidence>
<organism evidence="1 2">
    <name type="scientific">Athelia psychrophila</name>
    <dbReference type="NCBI Taxonomy" id="1759441"/>
    <lineage>
        <taxon>Eukaryota</taxon>
        <taxon>Fungi</taxon>
        <taxon>Dikarya</taxon>
        <taxon>Basidiomycota</taxon>
        <taxon>Agaricomycotina</taxon>
        <taxon>Agaricomycetes</taxon>
        <taxon>Agaricomycetidae</taxon>
        <taxon>Atheliales</taxon>
        <taxon>Atheliaceae</taxon>
        <taxon>Athelia</taxon>
    </lineage>
</organism>
<dbReference type="Proteomes" id="UP000076532">
    <property type="component" value="Unassembled WGS sequence"/>
</dbReference>
<reference evidence="1 2" key="1">
    <citation type="journal article" date="2016" name="Mol. Biol. Evol.">
        <title>Comparative Genomics of Early-Diverging Mushroom-Forming Fungi Provides Insights into the Origins of Lignocellulose Decay Capabilities.</title>
        <authorList>
            <person name="Nagy L.G."/>
            <person name="Riley R."/>
            <person name="Tritt A."/>
            <person name="Adam C."/>
            <person name="Daum C."/>
            <person name="Floudas D."/>
            <person name="Sun H."/>
            <person name="Yadav J.S."/>
            <person name="Pangilinan J."/>
            <person name="Larsson K.H."/>
            <person name="Matsuura K."/>
            <person name="Barry K."/>
            <person name="Labutti K."/>
            <person name="Kuo R."/>
            <person name="Ohm R.A."/>
            <person name="Bhattacharya S.S."/>
            <person name="Shirouzu T."/>
            <person name="Yoshinaga Y."/>
            <person name="Martin F.M."/>
            <person name="Grigoriev I.V."/>
            <person name="Hibbett D.S."/>
        </authorList>
    </citation>
    <scope>NUCLEOTIDE SEQUENCE [LARGE SCALE GENOMIC DNA]</scope>
    <source>
        <strain evidence="1 2">CBS 109695</strain>
    </source>
</reference>
<keyword evidence="2" id="KW-1185">Reference proteome</keyword>
<evidence type="ECO:0000313" key="1">
    <source>
        <dbReference type="EMBL" id="KZP02325.1"/>
    </source>
</evidence>
<gene>
    <name evidence="1" type="ORF">FIBSPDRAFT_970137</name>
</gene>
<proteinExistence type="predicted"/>
<sequence>METIGITPQDTVTDKGEALQQDRFITHLYPFDTLPPLDSHLQPHFDIFEAGRKLAVLPLGVSLGSAAQVPLQNRVAQTMIRIRTMVTRLYPAEVSSSDLDVHRNHLLPGV</sequence>
<protein>
    <submittedName>
        <fullName evidence="1">Uncharacterized protein</fullName>
    </submittedName>
</protein>